<evidence type="ECO:0000313" key="6">
    <source>
        <dbReference type="EMBL" id="OHA25907.1"/>
    </source>
</evidence>
<dbReference type="HAMAP" id="MF_00527">
    <property type="entry name" value="3MGH"/>
    <property type="match status" value="1"/>
</dbReference>
<evidence type="ECO:0000256" key="2">
    <source>
        <dbReference type="ARBA" id="ARBA00022763"/>
    </source>
</evidence>
<evidence type="ECO:0000313" key="7">
    <source>
        <dbReference type="Proteomes" id="UP000177565"/>
    </source>
</evidence>
<dbReference type="GO" id="GO:0003677">
    <property type="term" value="F:DNA binding"/>
    <property type="evidence" value="ECO:0007669"/>
    <property type="project" value="InterPro"/>
</dbReference>
<dbReference type="Proteomes" id="UP000177565">
    <property type="component" value="Unassembled WGS sequence"/>
</dbReference>
<dbReference type="GO" id="GO:0006284">
    <property type="term" value="P:base-excision repair"/>
    <property type="evidence" value="ECO:0007669"/>
    <property type="project" value="InterPro"/>
</dbReference>
<dbReference type="CDD" id="cd00540">
    <property type="entry name" value="AAG"/>
    <property type="match status" value="1"/>
</dbReference>
<dbReference type="GO" id="GO:0003905">
    <property type="term" value="F:alkylbase DNA N-glycosylase activity"/>
    <property type="evidence" value="ECO:0007669"/>
    <property type="project" value="InterPro"/>
</dbReference>
<protein>
    <recommendedName>
        <fullName evidence="5">Putative 3-methyladenine DNA glycosylase</fullName>
        <ecNumber evidence="5">3.2.2.-</ecNumber>
    </recommendedName>
</protein>
<evidence type="ECO:0000256" key="5">
    <source>
        <dbReference type="HAMAP-Rule" id="MF_00527"/>
    </source>
</evidence>
<dbReference type="PANTHER" id="PTHR10429:SF0">
    <property type="entry name" value="DNA-3-METHYLADENINE GLYCOSYLASE"/>
    <property type="match status" value="1"/>
</dbReference>
<evidence type="ECO:0000256" key="3">
    <source>
        <dbReference type="ARBA" id="ARBA00022801"/>
    </source>
</evidence>
<keyword evidence="3 5" id="KW-0378">Hydrolase</keyword>
<dbReference type="Pfam" id="PF02245">
    <property type="entry name" value="Pur_DNA_glyco"/>
    <property type="match status" value="2"/>
</dbReference>
<organism evidence="6 7">
    <name type="scientific">Candidatus Taylorbacteria bacterium RIFCSPHIGHO2_02_FULL_46_13</name>
    <dbReference type="NCBI Taxonomy" id="1802312"/>
    <lineage>
        <taxon>Bacteria</taxon>
        <taxon>Candidatus Tayloriibacteriota</taxon>
    </lineage>
</organism>
<evidence type="ECO:0000256" key="1">
    <source>
        <dbReference type="ARBA" id="ARBA00009232"/>
    </source>
</evidence>
<comment type="similarity">
    <text evidence="1 5">Belongs to the DNA glycosylase MPG family.</text>
</comment>
<dbReference type="InterPro" id="IPR011034">
    <property type="entry name" value="Formyl_transferase-like_C_sf"/>
</dbReference>
<comment type="caution">
    <text evidence="6">The sequence shown here is derived from an EMBL/GenBank/DDBJ whole genome shotgun (WGS) entry which is preliminary data.</text>
</comment>
<dbReference type="EMBL" id="MHRQ01000031">
    <property type="protein sequence ID" value="OHA25907.1"/>
    <property type="molecule type" value="Genomic_DNA"/>
</dbReference>
<gene>
    <name evidence="6" type="ORF">A3C06_00435</name>
</gene>
<dbReference type="Gene3D" id="3.10.300.10">
    <property type="entry name" value="Methylpurine-DNA glycosylase (MPG)"/>
    <property type="match status" value="2"/>
</dbReference>
<evidence type="ECO:0000256" key="4">
    <source>
        <dbReference type="ARBA" id="ARBA00023204"/>
    </source>
</evidence>
<dbReference type="PANTHER" id="PTHR10429">
    <property type="entry name" value="DNA-3-METHYLADENINE GLYCOSYLASE"/>
    <property type="match status" value="1"/>
</dbReference>
<sequence length="182" mass="20318">MKTELSKSFFRRSAVVVARELIGCILVRRIGKKSIRLIITETEGYEGPKDLASHAVLHRTGEYKAVKTPRNEVMFGEAGHFYVYFTYGMHWMLNIVTGKKGHPSAVLIRGAGYIQGPARLTKALYITGALNKKAVGKRGGLWVENGVVVSNRNILRTPRIGVAYAGPVWSKKLYRFVVKNEP</sequence>
<dbReference type="InterPro" id="IPR003180">
    <property type="entry name" value="MPG"/>
</dbReference>
<name>A0A1G2MPT9_9BACT</name>
<accession>A0A1G2MPT9</accession>
<dbReference type="InterPro" id="IPR036995">
    <property type="entry name" value="MPG_sf"/>
</dbReference>
<dbReference type="AlphaFoldDB" id="A0A1G2MPT9"/>
<keyword evidence="2 5" id="KW-0227">DNA damage</keyword>
<reference evidence="6 7" key="1">
    <citation type="journal article" date="2016" name="Nat. Commun.">
        <title>Thousands of microbial genomes shed light on interconnected biogeochemical processes in an aquifer system.</title>
        <authorList>
            <person name="Anantharaman K."/>
            <person name="Brown C.T."/>
            <person name="Hug L.A."/>
            <person name="Sharon I."/>
            <person name="Castelle C.J."/>
            <person name="Probst A.J."/>
            <person name="Thomas B.C."/>
            <person name="Singh A."/>
            <person name="Wilkins M.J."/>
            <person name="Karaoz U."/>
            <person name="Brodie E.L."/>
            <person name="Williams K.H."/>
            <person name="Hubbard S.S."/>
            <person name="Banfield J.F."/>
        </authorList>
    </citation>
    <scope>NUCLEOTIDE SEQUENCE [LARGE SCALE GENOMIC DNA]</scope>
</reference>
<keyword evidence="4 5" id="KW-0234">DNA repair</keyword>
<proteinExistence type="inferred from homology"/>
<dbReference type="SUPFAM" id="SSF50486">
    <property type="entry name" value="FMT C-terminal domain-like"/>
    <property type="match status" value="1"/>
</dbReference>
<dbReference type="STRING" id="1802312.A3C06_00435"/>
<dbReference type="EC" id="3.2.2.-" evidence="5"/>